<dbReference type="OrthoDB" id="6694653at2759"/>
<comment type="caution">
    <text evidence="2">The sequence shown here is derived from an EMBL/GenBank/DDBJ whole genome shotgun (WGS) entry which is preliminary data.</text>
</comment>
<gene>
    <name evidence="2" type="ORF">ILUMI_15849</name>
</gene>
<evidence type="ECO:0000313" key="3">
    <source>
        <dbReference type="Proteomes" id="UP000801492"/>
    </source>
</evidence>
<proteinExistence type="predicted"/>
<dbReference type="AlphaFoldDB" id="A0A8K0G8Q9"/>
<feature type="signal peptide" evidence="1">
    <location>
        <begin position="1"/>
        <end position="20"/>
    </location>
</feature>
<evidence type="ECO:0000313" key="2">
    <source>
        <dbReference type="EMBL" id="KAF2890324.1"/>
    </source>
</evidence>
<dbReference type="Proteomes" id="UP000801492">
    <property type="component" value="Unassembled WGS sequence"/>
</dbReference>
<organism evidence="2 3">
    <name type="scientific">Ignelater luminosus</name>
    <name type="common">Cucubano</name>
    <name type="synonym">Pyrophorus luminosus</name>
    <dbReference type="NCBI Taxonomy" id="2038154"/>
    <lineage>
        <taxon>Eukaryota</taxon>
        <taxon>Metazoa</taxon>
        <taxon>Ecdysozoa</taxon>
        <taxon>Arthropoda</taxon>
        <taxon>Hexapoda</taxon>
        <taxon>Insecta</taxon>
        <taxon>Pterygota</taxon>
        <taxon>Neoptera</taxon>
        <taxon>Endopterygota</taxon>
        <taxon>Coleoptera</taxon>
        <taxon>Polyphaga</taxon>
        <taxon>Elateriformia</taxon>
        <taxon>Elateroidea</taxon>
        <taxon>Elateridae</taxon>
        <taxon>Agrypninae</taxon>
        <taxon>Pyrophorini</taxon>
        <taxon>Ignelater</taxon>
    </lineage>
</organism>
<name>A0A8K0G8Q9_IGNLU</name>
<dbReference type="EMBL" id="VTPC01054544">
    <property type="protein sequence ID" value="KAF2890324.1"/>
    <property type="molecule type" value="Genomic_DNA"/>
</dbReference>
<evidence type="ECO:0000256" key="1">
    <source>
        <dbReference type="SAM" id="SignalP"/>
    </source>
</evidence>
<feature type="chain" id="PRO_5035465357" evidence="1">
    <location>
        <begin position="21"/>
        <end position="134"/>
    </location>
</feature>
<sequence length="134" mass="15693">MKFLLVVSLLVLLTFQVTYGRSLATRRPQCVCTRKVTAIMQDASGAYCVYYGGGEIRQWPCENREEWNEYFYNLARSSREPRCQCSGDVTAIMQDMTGTYCVYYGEDGNRQWGCENREEWEIYNSNSNSIDRYY</sequence>
<accession>A0A8K0G8Q9</accession>
<reference evidence="2" key="1">
    <citation type="submission" date="2019-08" db="EMBL/GenBank/DDBJ databases">
        <title>The genome of the North American firefly Photinus pyralis.</title>
        <authorList>
            <consortium name="Photinus pyralis genome working group"/>
            <person name="Fallon T.R."/>
            <person name="Sander Lower S.E."/>
            <person name="Weng J.-K."/>
        </authorList>
    </citation>
    <scope>NUCLEOTIDE SEQUENCE</scope>
    <source>
        <strain evidence="2">TRF0915ILg1</strain>
        <tissue evidence="2">Whole body</tissue>
    </source>
</reference>
<keyword evidence="1" id="KW-0732">Signal</keyword>
<protein>
    <submittedName>
        <fullName evidence="2">Uncharacterized protein</fullName>
    </submittedName>
</protein>
<keyword evidence="3" id="KW-1185">Reference proteome</keyword>